<dbReference type="InterPro" id="IPR011016">
    <property type="entry name" value="Znf_RING-CH"/>
</dbReference>
<dbReference type="OMA" id="TSTWWIL"/>
<dbReference type="GO" id="GO:0012505">
    <property type="term" value="C:endomembrane system"/>
    <property type="evidence" value="ECO:0007669"/>
    <property type="project" value="TreeGrafter"/>
</dbReference>
<keyword evidence="3" id="KW-0862">Zinc</keyword>
<dbReference type="SUPFAM" id="SSF64268">
    <property type="entry name" value="PX domain"/>
    <property type="match status" value="1"/>
</dbReference>
<dbReference type="Gene3D" id="3.30.1520.10">
    <property type="entry name" value="Phox-like domain"/>
    <property type="match status" value="1"/>
</dbReference>
<evidence type="ECO:0000256" key="3">
    <source>
        <dbReference type="ARBA" id="ARBA00022833"/>
    </source>
</evidence>
<dbReference type="STRING" id="695850.A0A067BVP0"/>
<dbReference type="SMART" id="SM00184">
    <property type="entry name" value="RING"/>
    <property type="match status" value="1"/>
</dbReference>
<dbReference type="Pfam" id="PF13639">
    <property type="entry name" value="zf-RING_2"/>
    <property type="match status" value="1"/>
</dbReference>
<dbReference type="SUPFAM" id="SSF57850">
    <property type="entry name" value="RING/U-box"/>
    <property type="match status" value="1"/>
</dbReference>
<dbReference type="GO" id="GO:0043161">
    <property type="term" value="P:proteasome-mediated ubiquitin-dependent protein catabolic process"/>
    <property type="evidence" value="ECO:0007669"/>
    <property type="project" value="TreeGrafter"/>
</dbReference>
<dbReference type="KEGG" id="spar:SPRG_12569"/>
<dbReference type="InterPro" id="IPR001841">
    <property type="entry name" value="Znf_RING"/>
</dbReference>
<protein>
    <recommendedName>
        <fullName evidence="5">RING-type domain-containing protein</fullName>
    </recommendedName>
</protein>
<proteinExistence type="predicted"/>
<dbReference type="GO" id="GO:0035091">
    <property type="term" value="F:phosphatidylinositol binding"/>
    <property type="evidence" value="ECO:0007669"/>
    <property type="project" value="InterPro"/>
</dbReference>
<accession>A0A067BVP0</accession>
<gene>
    <name evidence="6" type="ORF">SPRG_12569</name>
</gene>
<dbReference type="CDD" id="cd06093">
    <property type="entry name" value="PX_domain"/>
    <property type="match status" value="1"/>
</dbReference>
<dbReference type="PROSITE" id="PS50089">
    <property type="entry name" value="ZF_RING_2"/>
    <property type="match status" value="1"/>
</dbReference>
<sequence>MSLATMSNHSQSTTMMMPSALHLDDNAIKVHTTVKNVIQRGLSPFTVYTFTVTCHQTSTWWILQKRYSQIFALRSTLLKWRKQCSSTPGMAPLADLLTTTATVAFPRRHICFDHPTIIRDRKRELQGFIAALIRLRQACHALAQQPGAPRRKAQDVTSLVLHFLEMPVAVEDEEHRLSCGRPLHSHTAPTDDACPICMCEFDELSDDDAVLELTCGHAFHESCLVHWLDKKMTCPLCRCEAVGGFIAA</sequence>
<keyword evidence="7" id="KW-1185">Reference proteome</keyword>
<dbReference type="InterPro" id="IPR036871">
    <property type="entry name" value="PX_dom_sf"/>
</dbReference>
<evidence type="ECO:0000313" key="6">
    <source>
        <dbReference type="EMBL" id="KDO22589.1"/>
    </source>
</evidence>
<evidence type="ECO:0000256" key="1">
    <source>
        <dbReference type="ARBA" id="ARBA00022723"/>
    </source>
</evidence>
<dbReference type="EMBL" id="KK583266">
    <property type="protein sequence ID" value="KDO22589.1"/>
    <property type="molecule type" value="Genomic_DNA"/>
</dbReference>
<dbReference type="InterPro" id="IPR013083">
    <property type="entry name" value="Znf_RING/FYVE/PHD"/>
</dbReference>
<dbReference type="GO" id="GO:0008270">
    <property type="term" value="F:zinc ion binding"/>
    <property type="evidence" value="ECO:0007669"/>
    <property type="project" value="UniProtKB-KW"/>
</dbReference>
<keyword evidence="1" id="KW-0479">Metal-binding</keyword>
<dbReference type="Gene3D" id="3.30.40.10">
    <property type="entry name" value="Zinc/RING finger domain, C3HC4 (zinc finger)"/>
    <property type="match status" value="1"/>
</dbReference>
<reference evidence="6 7" key="1">
    <citation type="journal article" date="2013" name="PLoS Genet.">
        <title>Distinctive expansion of potential virulence genes in the genome of the oomycete fish pathogen Saprolegnia parasitica.</title>
        <authorList>
            <person name="Jiang R.H."/>
            <person name="de Bruijn I."/>
            <person name="Haas B.J."/>
            <person name="Belmonte R."/>
            <person name="Lobach L."/>
            <person name="Christie J."/>
            <person name="van den Ackerveken G."/>
            <person name="Bottin A."/>
            <person name="Bulone V."/>
            <person name="Diaz-Moreno S.M."/>
            <person name="Dumas B."/>
            <person name="Fan L."/>
            <person name="Gaulin E."/>
            <person name="Govers F."/>
            <person name="Grenville-Briggs L.J."/>
            <person name="Horner N.R."/>
            <person name="Levin J.Z."/>
            <person name="Mammella M."/>
            <person name="Meijer H.J."/>
            <person name="Morris P."/>
            <person name="Nusbaum C."/>
            <person name="Oome S."/>
            <person name="Phillips A.J."/>
            <person name="van Rooyen D."/>
            <person name="Rzeszutek E."/>
            <person name="Saraiva M."/>
            <person name="Secombes C.J."/>
            <person name="Seidl M.F."/>
            <person name="Snel B."/>
            <person name="Stassen J.H."/>
            <person name="Sykes S."/>
            <person name="Tripathy S."/>
            <person name="van den Berg H."/>
            <person name="Vega-Arreguin J.C."/>
            <person name="Wawra S."/>
            <person name="Young S.K."/>
            <person name="Zeng Q."/>
            <person name="Dieguez-Uribeondo J."/>
            <person name="Russ C."/>
            <person name="Tyler B.M."/>
            <person name="van West P."/>
        </authorList>
    </citation>
    <scope>NUCLEOTIDE SEQUENCE [LARGE SCALE GENOMIC DNA]</scope>
    <source>
        <strain evidence="6 7">CBS 223.65</strain>
    </source>
</reference>
<dbReference type="OrthoDB" id="62012at2759"/>
<dbReference type="PANTHER" id="PTHR22763">
    <property type="entry name" value="RING ZINC FINGER PROTEIN"/>
    <property type="match status" value="1"/>
</dbReference>
<evidence type="ECO:0000256" key="2">
    <source>
        <dbReference type="ARBA" id="ARBA00022771"/>
    </source>
</evidence>
<dbReference type="GeneID" id="24134517"/>
<keyword evidence="2 4" id="KW-0863">Zinc-finger</keyword>
<dbReference type="AlphaFoldDB" id="A0A067BVP0"/>
<dbReference type="SMART" id="SM00744">
    <property type="entry name" value="RINGv"/>
    <property type="match status" value="1"/>
</dbReference>
<evidence type="ECO:0000259" key="5">
    <source>
        <dbReference type="PROSITE" id="PS50089"/>
    </source>
</evidence>
<organism evidence="6 7">
    <name type="scientific">Saprolegnia parasitica (strain CBS 223.65)</name>
    <dbReference type="NCBI Taxonomy" id="695850"/>
    <lineage>
        <taxon>Eukaryota</taxon>
        <taxon>Sar</taxon>
        <taxon>Stramenopiles</taxon>
        <taxon>Oomycota</taxon>
        <taxon>Saprolegniomycetes</taxon>
        <taxon>Saprolegniales</taxon>
        <taxon>Saprolegniaceae</taxon>
        <taxon>Saprolegnia</taxon>
    </lineage>
</organism>
<dbReference type="VEuPathDB" id="FungiDB:SPRG_12569"/>
<dbReference type="InterPro" id="IPR050731">
    <property type="entry name" value="HRD1_E3_ubiq-ligases"/>
</dbReference>
<name>A0A067BVP0_SAPPC</name>
<dbReference type="Proteomes" id="UP000030745">
    <property type="component" value="Unassembled WGS sequence"/>
</dbReference>
<dbReference type="RefSeq" id="XP_012206705.1">
    <property type="nucleotide sequence ID" value="XM_012351315.1"/>
</dbReference>
<dbReference type="GO" id="GO:0061630">
    <property type="term" value="F:ubiquitin protein ligase activity"/>
    <property type="evidence" value="ECO:0007669"/>
    <property type="project" value="TreeGrafter"/>
</dbReference>
<feature type="domain" description="RING-type" evidence="5">
    <location>
        <begin position="194"/>
        <end position="238"/>
    </location>
</feature>
<evidence type="ECO:0000313" key="7">
    <source>
        <dbReference type="Proteomes" id="UP000030745"/>
    </source>
</evidence>
<evidence type="ECO:0000256" key="4">
    <source>
        <dbReference type="PROSITE-ProRule" id="PRU00175"/>
    </source>
</evidence>